<reference evidence="1" key="1">
    <citation type="submission" date="2021-02" db="EMBL/GenBank/DDBJ databases">
        <authorList>
            <person name="Dougan E. K."/>
            <person name="Rhodes N."/>
            <person name="Thang M."/>
            <person name="Chan C."/>
        </authorList>
    </citation>
    <scope>NUCLEOTIDE SEQUENCE</scope>
</reference>
<dbReference type="InterPro" id="IPR027421">
    <property type="entry name" value="DNA_pol_lamdba_lyase_dom_sf"/>
</dbReference>
<dbReference type="AlphaFoldDB" id="A0A812JR96"/>
<dbReference type="Proteomes" id="UP000604046">
    <property type="component" value="Unassembled WGS sequence"/>
</dbReference>
<organism evidence="1 2">
    <name type="scientific">Symbiodinium natans</name>
    <dbReference type="NCBI Taxonomy" id="878477"/>
    <lineage>
        <taxon>Eukaryota</taxon>
        <taxon>Sar</taxon>
        <taxon>Alveolata</taxon>
        <taxon>Dinophyceae</taxon>
        <taxon>Suessiales</taxon>
        <taxon>Symbiodiniaceae</taxon>
        <taxon>Symbiodinium</taxon>
    </lineage>
</organism>
<evidence type="ECO:0008006" key="3">
    <source>
        <dbReference type="Google" id="ProtNLM"/>
    </source>
</evidence>
<evidence type="ECO:0000313" key="1">
    <source>
        <dbReference type="EMBL" id="CAE7211626.1"/>
    </source>
</evidence>
<name>A0A812JR96_9DINO</name>
<gene>
    <name evidence="1" type="ORF">SNAT2548_LOCUS7125</name>
</gene>
<accession>A0A812JR96</accession>
<dbReference type="OrthoDB" id="205514at2759"/>
<dbReference type="SUPFAM" id="SSF47802">
    <property type="entry name" value="DNA polymerase beta, N-terminal domain-like"/>
    <property type="match status" value="1"/>
</dbReference>
<comment type="caution">
    <text evidence="1">The sequence shown here is derived from an EMBL/GenBank/DDBJ whole genome shotgun (WGS) entry which is preliminary data.</text>
</comment>
<proteinExistence type="predicted"/>
<dbReference type="EMBL" id="CAJNDS010000491">
    <property type="protein sequence ID" value="CAE7211626.1"/>
    <property type="molecule type" value="Genomic_DNA"/>
</dbReference>
<dbReference type="Gene3D" id="1.10.150.110">
    <property type="entry name" value="DNA polymerase beta, N-terminal domain-like"/>
    <property type="match status" value="1"/>
</dbReference>
<sequence length="73" mass="7861">MAFNKVSATAVLANCGRNFARLGGEGAWCKLKVTAGKSVASLPGIGKESVKKIDQYLETGQIEKLEKYRNGEE</sequence>
<evidence type="ECO:0000313" key="2">
    <source>
        <dbReference type="Proteomes" id="UP000604046"/>
    </source>
</evidence>
<protein>
    <recommendedName>
        <fullName evidence="3">DNA polymerase beta-like N-terminal domain-containing protein</fullName>
    </recommendedName>
</protein>
<keyword evidence="2" id="KW-1185">Reference proteome</keyword>